<protein>
    <submittedName>
        <fullName evidence="2">CLUMA_CG010823, isoform A</fullName>
    </submittedName>
</protein>
<gene>
    <name evidence="2" type="ORF">CLUMA_CG010823</name>
</gene>
<evidence type="ECO:0000313" key="2">
    <source>
        <dbReference type="EMBL" id="CRK97434.1"/>
    </source>
</evidence>
<feature type="region of interest" description="Disordered" evidence="1">
    <location>
        <begin position="74"/>
        <end position="93"/>
    </location>
</feature>
<evidence type="ECO:0000313" key="3">
    <source>
        <dbReference type="Proteomes" id="UP000183832"/>
    </source>
</evidence>
<evidence type="ECO:0000256" key="1">
    <source>
        <dbReference type="SAM" id="MobiDB-lite"/>
    </source>
</evidence>
<proteinExistence type="predicted"/>
<reference evidence="2 3" key="1">
    <citation type="submission" date="2015-04" db="EMBL/GenBank/DDBJ databases">
        <authorList>
            <person name="Syromyatnikov M.Y."/>
            <person name="Popov V.N."/>
        </authorList>
    </citation>
    <scope>NUCLEOTIDE SEQUENCE [LARGE SCALE GENOMIC DNA]</scope>
</reference>
<organism evidence="2 3">
    <name type="scientific">Clunio marinus</name>
    <dbReference type="NCBI Taxonomy" id="568069"/>
    <lineage>
        <taxon>Eukaryota</taxon>
        <taxon>Metazoa</taxon>
        <taxon>Ecdysozoa</taxon>
        <taxon>Arthropoda</taxon>
        <taxon>Hexapoda</taxon>
        <taxon>Insecta</taxon>
        <taxon>Pterygota</taxon>
        <taxon>Neoptera</taxon>
        <taxon>Endopterygota</taxon>
        <taxon>Diptera</taxon>
        <taxon>Nematocera</taxon>
        <taxon>Chironomoidea</taxon>
        <taxon>Chironomidae</taxon>
        <taxon>Clunio</taxon>
    </lineage>
</organism>
<name>A0A1J1ICF2_9DIPT</name>
<dbReference type="Proteomes" id="UP000183832">
    <property type="component" value="Unassembled WGS sequence"/>
</dbReference>
<dbReference type="AlphaFoldDB" id="A0A1J1ICF2"/>
<feature type="compositionally biased region" description="Basic and acidic residues" evidence="1">
    <location>
        <begin position="84"/>
        <end position="93"/>
    </location>
</feature>
<sequence length="93" mass="11021">MKKSESFFSTPFLKQLVKENLGRQEEVLRFFLLFIHINILWLTSNIQHNNLSHYDKEVKNNAAAFGVRRKPKYKSDTELEESQENERMDVATC</sequence>
<accession>A0A1J1ICF2</accession>
<keyword evidence="3" id="KW-1185">Reference proteome</keyword>
<dbReference type="EMBL" id="CVRI01000047">
    <property type="protein sequence ID" value="CRK97434.1"/>
    <property type="molecule type" value="Genomic_DNA"/>
</dbReference>